<evidence type="ECO:0000256" key="5">
    <source>
        <dbReference type="ARBA" id="ARBA00022989"/>
    </source>
</evidence>
<gene>
    <name evidence="9" type="ORF">HYG85_21185</name>
</gene>
<feature type="transmembrane region" description="Helical" evidence="7">
    <location>
        <begin position="229"/>
        <end position="247"/>
    </location>
</feature>
<feature type="transmembrane region" description="Helical" evidence="7">
    <location>
        <begin position="327"/>
        <end position="348"/>
    </location>
</feature>
<dbReference type="KEGG" id="vgu:HYG85_21185"/>
<dbReference type="Proteomes" id="UP000677305">
    <property type="component" value="Chromosome"/>
</dbReference>
<dbReference type="GO" id="GO:0005886">
    <property type="term" value="C:plasma membrane"/>
    <property type="evidence" value="ECO:0007669"/>
    <property type="project" value="UniProtKB-SubCell"/>
</dbReference>
<feature type="transmembrane region" description="Helical" evidence="7">
    <location>
        <begin position="164"/>
        <end position="182"/>
    </location>
</feature>
<feature type="transmembrane region" description="Helical" evidence="7">
    <location>
        <begin position="132"/>
        <end position="152"/>
    </location>
</feature>
<evidence type="ECO:0000256" key="6">
    <source>
        <dbReference type="ARBA" id="ARBA00023136"/>
    </source>
</evidence>
<evidence type="ECO:0000256" key="1">
    <source>
        <dbReference type="ARBA" id="ARBA00004651"/>
    </source>
</evidence>
<feature type="transmembrane region" description="Helical" evidence="7">
    <location>
        <begin position="92"/>
        <end position="109"/>
    </location>
</feature>
<comment type="subcellular location">
    <subcellularLocation>
        <location evidence="1">Cell membrane</location>
        <topology evidence="1">Multi-pass membrane protein</topology>
    </subcellularLocation>
</comment>
<proteinExistence type="inferred from homology"/>
<dbReference type="GO" id="GO:0009246">
    <property type="term" value="P:enterobacterial common antigen biosynthetic process"/>
    <property type="evidence" value="ECO:0007669"/>
    <property type="project" value="TreeGrafter"/>
</dbReference>
<keyword evidence="6 7" id="KW-0472">Membrane</keyword>
<dbReference type="EMBL" id="CP058561">
    <property type="protein sequence ID" value="QUH31300.1"/>
    <property type="molecule type" value="Genomic_DNA"/>
</dbReference>
<keyword evidence="3" id="KW-1003">Cell membrane</keyword>
<keyword evidence="5 7" id="KW-1133">Transmembrane helix</keyword>
<dbReference type="AlphaFoldDB" id="A0A8J8SE87"/>
<keyword evidence="9" id="KW-0012">Acyltransferase</keyword>
<keyword evidence="9" id="KW-0808">Transferase</keyword>
<reference evidence="9 10" key="1">
    <citation type="submission" date="2020-07" db="EMBL/GenBank/DDBJ databases">
        <title>Vallitalea guaymasensis genome.</title>
        <authorList>
            <person name="Postec A."/>
        </authorList>
    </citation>
    <scope>NUCLEOTIDE SEQUENCE [LARGE SCALE GENOMIC DNA]</scope>
    <source>
        <strain evidence="9 10">Ra1766G1</strain>
    </source>
</reference>
<dbReference type="PANTHER" id="PTHR40074:SF2">
    <property type="entry name" value="O-ACETYLTRANSFERASE WECH"/>
    <property type="match status" value="1"/>
</dbReference>
<dbReference type="RefSeq" id="WP_212691356.1">
    <property type="nucleotide sequence ID" value="NZ_CP058561.1"/>
</dbReference>
<dbReference type="PANTHER" id="PTHR40074">
    <property type="entry name" value="O-ACETYLTRANSFERASE WECH"/>
    <property type="match status" value="1"/>
</dbReference>
<dbReference type="Pfam" id="PF01757">
    <property type="entry name" value="Acyl_transf_3"/>
    <property type="match status" value="1"/>
</dbReference>
<evidence type="ECO:0000256" key="2">
    <source>
        <dbReference type="ARBA" id="ARBA00007400"/>
    </source>
</evidence>
<feature type="transmembrane region" description="Helical" evidence="7">
    <location>
        <begin position="54"/>
        <end position="71"/>
    </location>
</feature>
<evidence type="ECO:0000313" key="9">
    <source>
        <dbReference type="EMBL" id="QUH31300.1"/>
    </source>
</evidence>
<evidence type="ECO:0000256" key="4">
    <source>
        <dbReference type="ARBA" id="ARBA00022692"/>
    </source>
</evidence>
<name>A0A8J8SE87_9FIRM</name>
<evidence type="ECO:0000256" key="3">
    <source>
        <dbReference type="ARBA" id="ARBA00022475"/>
    </source>
</evidence>
<feature type="transmembrane region" description="Helical" evidence="7">
    <location>
        <begin position="194"/>
        <end position="217"/>
    </location>
</feature>
<evidence type="ECO:0000313" key="10">
    <source>
        <dbReference type="Proteomes" id="UP000677305"/>
    </source>
</evidence>
<evidence type="ECO:0000256" key="7">
    <source>
        <dbReference type="SAM" id="Phobius"/>
    </source>
</evidence>
<feature type="domain" description="Acyltransferase 3" evidence="8">
    <location>
        <begin position="11"/>
        <end position="346"/>
    </location>
</feature>
<protein>
    <submittedName>
        <fullName evidence="9">Acyltransferase family protein</fullName>
    </submittedName>
</protein>
<dbReference type="InterPro" id="IPR002656">
    <property type="entry name" value="Acyl_transf_3_dom"/>
</dbReference>
<dbReference type="GO" id="GO:0016413">
    <property type="term" value="F:O-acetyltransferase activity"/>
    <property type="evidence" value="ECO:0007669"/>
    <property type="project" value="TreeGrafter"/>
</dbReference>
<keyword evidence="10" id="KW-1185">Reference proteome</keyword>
<accession>A0A8J8SE87</accession>
<feature type="transmembrane region" description="Helical" evidence="7">
    <location>
        <begin position="301"/>
        <end position="321"/>
    </location>
</feature>
<comment type="similarity">
    <text evidence="2">Belongs to the acyltransferase 3 family.</text>
</comment>
<keyword evidence="4 7" id="KW-0812">Transmembrane</keyword>
<feature type="transmembrane region" description="Helical" evidence="7">
    <location>
        <begin position="259"/>
        <end position="280"/>
    </location>
</feature>
<organism evidence="9 10">
    <name type="scientific">Vallitalea guaymasensis</name>
    <dbReference type="NCBI Taxonomy" id="1185412"/>
    <lineage>
        <taxon>Bacteria</taxon>
        <taxon>Bacillati</taxon>
        <taxon>Bacillota</taxon>
        <taxon>Clostridia</taxon>
        <taxon>Lachnospirales</taxon>
        <taxon>Vallitaleaceae</taxon>
        <taxon>Vallitalea</taxon>
    </lineage>
</organism>
<evidence type="ECO:0000259" key="8">
    <source>
        <dbReference type="Pfam" id="PF01757"/>
    </source>
</evidence>
<sequence length="361" mass="42395">MNKQQVENRILYLDILRVLAIFAVITIHVTAMDIIKVKDIGSFEWWVSNIFNSISRWGVPVFFMMSGVLLLNPKNNESTSDFLKKRIGKIGIPLIVWSIIYSIAKHYFIEMDKPEIITYPKILLTDIIFDRAYYHLWFIYVIITIYLITPFLRKIIKHSNIKEIRYLLILWFISTIGSYTYHSIYTCILHERSSYIRILDIPLVGGFIGYFVLGYYLNKIEITKKIRGIIYFIAGLSFILIPILIYSTSIGKTKLNEQFYNHFMITTFFITIGVFVFFRYKNFDNIIPVNMKKLIVSMSNATFGIYLVHMLVLGNIVNDIIPKEINTIIKVIARVILTYIISYLIVMLGRLNKYLKKYLFP</sequence>
<feature type="transmembrane region" description="Helical" evidence="7">
    <location>
        <begin position="12"/>
        <end position="34"/>
    </location>
</feature>